<evidence type="ECO:0000256" key="3">
    <source>
        <dbReference type="ARBA" id="ARBA00022771"/>
    </source>
</evidence>
<dbReference type="FunFam" id="2.30.30.30:FF:000021">
    <property type="entry name" value="DNA/RNA-binding protein KIN17, putative"/>
    <property type="match status" value="1"/>
</dbReference>
<dbReference type="InterPro" id="IPR036236">
    <property type="entry name" value="Znf_C2H2_sf"/>
</dbReference>
<dbReference type="Gene3D" id="1.10.10.2030">
    <property type="entry name" value="DNA/RNA-binding protein Kin17, conserved domain"/>
    <property type="match status" value="1"/>
</dbReference>
<dbReference type="Gene3D" id="2.30.30.30">
    <property type="match status" value="1"/>
</dbReference>
<proteinExistence type="inferred from homology"/>
<reference evidence="8 9" key="1">
    <citation type="journal article" date="2010" name="Nature">
        <title>The Ectocarpus genome and the independent evolution of multicellularity in brown algae.</title>
        <authorList>
            <person name="Cock J.M."/>
            <person name="Sterck L."/>
            <person name="Rouze P."/>
            <person name="Scornet D."/>
            <person name="Allen A.E."/>
            <person name="Amoutzias G."/>
            <person name="Anthouard V."/>
            <person name="Artiguenave F."/>
            <person name="Aury J.M."/>
            <person name="Badger J.H."/>
            <person name="Beszteri B."/>
            <person name="Billiau K."/>
            <person name="Bonnet E."/>
            <person name="Bothwell J.H."/>
            <person name="Bowler C."/>
            <person name="Boyen C."/>
            <person name="Brownlee C."/>
            <person name="Carrano C.J."/>
            <person name="Charrier B."/>
            <person name="Cho G.Y."/>
            <person name="Coelho S.M."/>
            <person name="Collen J."/>
            <person name="Corre E."/>
            <person name="Da Silva C."/>
            <person name="Delage L."/>
            <person name="Delaroque N."/>
            <person name="Dittami S.M."/>
            <person name="Doulbeau S."/>
            <person name="Elias M."/>
            <person name="Farnham G."/>
            <person name="Gachon C.M."/>
            <person name="Gschloessl B."/>
            <person name="Heesch S."/>
            <person name="Jabbari K."/>
            <person name="Jubin C."/>
            <person name="Kawai H."/>
            <person name="Kimura K."/>
            <person name="Kloareg B."/>
            <person name="Kupper F.C."/>
            <person name="Lang D."/>
            <person name="Le Bail A."/>
            <person name="Leblanc C."/>
            <person name="Lerouge P."/>
            <person name="Lohr M."/>
            <person name="Lopez P.J."/>
            <person name="Martens C."/>
            <person name="Maumus F."/>
            <person name="Michel G."/>
            <person name="Miranda-Saavedra D."/>
            <person name="Morales J."/>
            <person name="Moreau H."/>
            <person name="Motomura T."/>
            <person name="Nagasato C."/>
            <person name="Napoli C.A."/>
            <person name="Nelson D.R."/>
            <person name="Nyvall-Collen P."/>
            <person name="Peters A.F."/>
            <person name="Pommier C."/>
            <person name="Potin P."/>
            <person name="Poulain J."/>
            <person name="Quesneville H."/>
            <person name="Read B."/>
            <person name="Rensing S.A."/>
            <person name="Ritter A."/>
            <person name="Rousvoal S."/>
            <person name="Samanta M."/>
            <person name="Samson G."/>
            <person name="Schroeder D.C."/>
            <person name="Segurens B."/>
            <person name="Strittmatter M."/>
            <person name="Tonon T."/>
            <person name="Tregear J.W."/>
            <person name="Valentin K."/>
            <person name="von Dassow P."/>
            <person name="Yamagishi T."/>
            <person name="Van de Peer Y."/>
            <person name="Wincker P."/>
        </authorList>
    </citation>
    <scope>NUCLEOTIDE SEQUENCE [LARGE SCALE GENOMIC DNA]</scope>
    <source>
        <strain evidence="9">Ec32 / CCAP1310/4</strain>
    </source>
</reference>
<dbReference type="GO" id="GO:0006974">
    <property type="term" value="P:DNA damage response"/>
    <property type="evidence" value="ECO:0007669"/>
    <property type="project" value="TreeGrafter"/>
</dbReference>
<organism evidence="8 9">
    <name type="scientific">Ectocarpus siliculosus</name>
    <name type="common">Brown alga</name>
    <name type="synonym">Conferva siliculosa</name>
    <dbReference type="NCBI Taxonomy" id="2880"/>
    <lineage>
        <taxon>Eukaryota</taxon>
        <taxon>Sar</taxon>
        <taxon>Stramenopiles</taxon>
        <taxon>Ochrophyta</taxon>
        <taxon>PX clade</taxon>
        <taxon>Phaeophyceae</taxon>
        <taxon>Ectocarpales</taxon>
        <taxon>Ectocarpaceae</taxon>
        <taxon>Ectocarpus</taxon>
    </lineage>
</organism>
<dbReference type="InterPro" id="IPR056767">
    <property type="entry name" value="C2H2-Znf_KIN17"/>
</dbReference>
<feature type="region of interest" description="Disordered" evidence="6">
    <location>
        <begin position="177"/>
        <end position="209"/>
    </location>
</feature>
<dbReference type="OrthoDB" id="10266249at2759"/>
<dbReference type="InterPro" id="IPR041330">
    <property type="entry name" value="KN17_SH3"/>
</dbReference>
<name>D8LTB0_ECTSI</name>
<keyword evidence="5" id="KW-0175">Coiled coil</keyword>
<keyword evidence="3" id="KW-0863">Zinc-finger</keyword>
<dbReference type="PANTHER" id="PTHR12805:SF0">
    <property type="entry name" value="DNA_RNA-BINDING PROTEIN KIN17"/>
    <property type="match status" value="1"/>
</dbReference>
<evidence type="ECO:0000256" key="1">
    <source>
        <dbReference type="ARBA" id="ARBA00008517"/>
    </source>
</evidence>
<dbReference type="Gene3D" id="2.30.30.140">
    <property type="match status" value="1"/>
</dbReference>
<dbReference type="STRING" id="2880.D8LTB0"/>
<evidence type="ECO:0000256" key="4">
    <source>
        <dbReference type="ARBA" id="ARBA00022833"/>
    </source>
</evidence>
<keyword evidence="4" id="KW-0862">Zinc</keyword>
<dbReference type="Pfam" id="PF18131">
    <property type="entry name" value="KN17_SH3"/>
    <property type="match status" value="1"/>
</dbReference>
<dbReference type="FunCoup" id="D8LTB0">
    <property type="interactions" value="305"/>
</dbReference>
<dbReference type="GO" id="GO:0008270">
    <property type="term" value="F:zinc ion binding"/>
    <property type="evidence" value="ECO:0007669"/>
    <property type="project" value="UniProtKB-KW"/>
</dbReference>
<accession>D8LTB0</accession>
<protein>
    <submittedName>
        <fullName evidence="8">Antigenic determinant of recA protein</fullName>
    </submittedName>
</protein>
<dbReference type="GO" id="GO:0005634">
    <property type="term" value="C:nucleus"/>
    <property type="evidence" value="ECO:0007669"/>
    <property type="project" value="TreeGrafter"/>
</dbReference>
<dbReference type="CDD" id="cd13155">
    <property type="entry name" value="KOW_KIN17"/>
    <property type="match status" value="1"/>
</dbReference>
<dbReference type="SUPFAM" id="SSF57667">
    <property type="entry name" value="beta-beta-alpha zinc fingers"/>
    <property type="match status" value="1"/>
</dbReference>
<dbReference type="EMBL" id="FN649047">
    <property type="protein sequence ID" value="CBN77981.1"/>
    <property type="molecule type" value="Genomic_DNA"/>
</dbReference>
<dbReference type="AlphaFoldDB" id="D8LTB0"/>
<comment type="similarity">
    <text evidence="1">Belongs to the KIN17 family.</text>
</comment>
<feature type="coiled-coil region" evidence="5">
    <location>
        <begin position="290"/>
        <end position="320"/>
    </location>
</feature>
<dbReference type="InterPro" id="IPR037321">
    <property type="entry name" value="KIN17-like"/>
</dbReference>
<dbReference type="InterPro" id="IPR019447">
    <property type="entry name" value="DNA/RNA-bd_Kin17_WH-like_dom"/>
</dbReference>
<feature type="compositionally biased region" description="Basic and acidic residues" evidence="6">
    <location>
        <begin position="181"/>
        <end position="190"/>
    </location>
</feature>
<dbReference type="InParanoid" id="D8LTB0"/>
<keyword evidence="9" id="KW-1185">Reference proteome</keyword>
<dbReference type="InterPro" id="IPR038254">
    <property type="entry name" value="KIN17_WH-like_sf"/>
</dbReference>
<evidence type="ECO:0000313" key="9">
    <source>
        <dbReference type="Proteomes" id="UP000002630"/>
    </source>
</evidence>
<dbReference type="FunFam" id="1.10.10.2030:FF:000001">
    <property type="entry name" value="DNA/RNA-binding protein KIN17, putative"/>
    <property type="match status" value="1"/>
</dbReference>
<dbReference type="Proteomes" id="UP000002630">
    <property type="component" value="Linkage Group LG26"/>
</dbReference>
<dbReference type="PANTHER" id="PTHR12805">
    <property type="entry name" value="KIN17 KIN, ANTIGENIC DETERMINANT OF RECA PROTEIN HOMOLOG"/>
    <property type="match status" value="1"/>
</dbReference>
<evidence type="ECO:0000256" key="6">
    <source>
        <dbReference type="SAM" id="MobiDB-lite"/>
    </source>
</evidence>
<evidence type="ECO:0000256" key="2">
    <source>
        <dbReference type="ARBA" id="ARBA00022723"/>
    </source>
</evidence>
<dbReference type="OMA" id="RMTDFIE"/>
<dbReference type="GO" id="GO:0006260">
    <property type="term" value="P:DNA replication"/>
    <property type="evidence" value="ECO:0007669"/>
    <property type="project" value="TreeGrafter"/>
</dbReference>
<dbReference type="InterPro" id="IPR041995">
    <property type="entry name" value="KOW_KIN17"/>
</dbReference>
<dbReference type="SMART" id="SM01253">
    <property type="entry name" value="Kin17_mid"/>
    <property type="match status" value="1"/>
</dbReference>
<keyword evidence="2" id="KW-0479">Metal-binding</keyword>
<sequence length="452" mass="49411">MPKHGFLTPKAIGNRIKAKGLCKLRWYCEMCVKQCRDENGFKCHQTSEGHLRQMRIFAENPEAVMKQYSEDFEKEFLDVLSRRHGTKRVRASLVYNEFIAHKTHTHMNSTHWETLTSFVLYLGKMKKAVVDETEKGWYIQWVDRDPRLLAMQEAAARREKSDLDDEEKQARAIEKQIQAAKARDDGRADTDAAAAGPTELRREEGQTSLRIGLKSRAQTFVPGGGSGSDLTTAAGNLVAANGGGGGSSGSGSGGLLKRPKLSGAFGEGGAAAAAAAAAAGPLKGKGKGAKRSMMEVMMEQERAKKKAKEEEEERAAAAAEVKAKGSSRKDYWLRQGIVVKVMNKRVGGGKYYKKKARLRKVVERYVGEVKMIDSGDRLRVDQDDLETVIPAVGGEVVVVNGRCRGERATLLSLDTEAFSASVRITSDGPDLGTVLDKVEYEDICKAVPVSEA</sequence>
<dbReference type="GO" id="GO:0003690">
    <property type="term" value="F:double-stranded DNA binding"/>
    <property type="evidence" value="ECO:0007669"/>
    <property type="project" value="TreeGrafter"/>
</dbReference>
<gene>
    <name evidence="8" type="ORF">Esi_0081_0081</name>
</gene>
<evidence type="ECO:0000259" key="7">
    <source>
        <dbReference type="SMART" id="SM01253"/>
    </source>
</evidence>
<dbReference type="Pfam" id="PF10357">
    <property type="entry name" value="WH_KIN17"/>
    <property type="match status" value="1"/>
</dbReference>
<dbReference type="eggNOG" id="KOG2837">
    <property type="taxonomic scope" value="Eukaryota"/>
</dbReference>
<dbReference type="InterPro" id="IPR014722">
    <property type="entry name" value="Rib_uL2_dom2"/>
</dbReference>
<dbReference type="EMBL" id="FN649751">
    <property type="protein sequence ID" value="CBN77981.1"/>
    <property type="molecule type" value="Genomic_DNA"/>
</dbReference>
<feature type="domain" description="DNA/RNA-binding protein Kin17 WH-like" evidence="7">
    <location>
        <begin position="52"/>
        <end position="178"/>
    </location>
</feature>
<dbReference type="Pfam" id="PF25095">
    <property type="entry name" value="C2H2-zf_KIN17"/>
    <property type="match status" value="1"/>
</dbReference>
<evidence type="ECO:0000256" key="5">
    <source>
        <dbReference type="SAM" id="Coils"/>
    </source>
</evidence>
<evidence type="ECO:0000313" key="8">
    <source>
        <dbReference type="EMBL" id="CBN77981.1"/>
    </source>
</evidence>
<dbReference type="Pfam" id="PF25092">
    <property type="entry name" value="SH3_KIN17_C"/>
    <property type="match status" value="1"/>
</dbReference>